<organism evidence="3 4">
    <name type="scientific">Wenjunlia tyrosinilytica</name>
    <dbReference type="NCBI Taxonomy" id="1544741"/>
    <lineage>
        <taxon>Bacteria</taxon>
        <taxon>Bacillati</taxon>
        <taxon>Actinomycetota</taxon>
        <taxon>Actinomycetes</taxon>
        <taxon>Kitasatosporales</taxon>
        <taxon>Streptomycetaceae</taxon>
        <taxon>Wenjunlia</taxon>
    </lineage>
</organism>
<feature type="transmembrane region" description="Helical" evidence="2">
    <location>
        <begin position="241"/>
        <end position="260"/>
    </location>
</feature>
<feature type="transmembrane region" description="Helical" evidence="2">
    <location>
        <begin position="267"/>
        <end position="285"/>
    </location>
</feature>
<dbReference type="EMBL" id="BMMS01000007">
    <property type="protein sequence ID" value="GGO85578.1"/>
    <property type="molecule type" value="Genomic_DNA"/>
</dbReference>
<name>A0A917ZN86_9ACTN</name>
<reference evidence="3" key="2">
    <citation type="submission" date="2020-09" db="EMBL/GenBank/DDBJ databases">
        <authorList>
            <person name="Sun Q."/>
            <person name="Zhou Y."/>
        </authorList>
    </citation>
    <scope>NUCLEOTIDE SEQUENCE</scope>
    <source>
        <strain evidence="3">CGMCC 4.7201</strain>
    </source>
</reference>
<protein>
    <submittedName>
        <fullName evidence="3">MFS transporter</fullName>
    </submittedName>
</protein>
<comment type="caution">
    <text evidence="3">The sequence shown here is derived from an EMBL/GenBank/DDBJ whole genome shotgun (WGS) entry which is preliminary data.</text>
</comment>
<feature type="region of interest" description="Disordered" evidence="1">
    <location>
        <begin position="1"/>
        <end position="20"/>
    </location>
</feature>
<feature type="transmembrane region" description="Helical" evidence="2">
    <location>
        <begin position="136"/>
        <end position="169"/>
    </location>
</feature>
<proteinExistence type="predicted"/>
<dbReference type="Proteomes" id="UP000641932">
    <property type="component" value="Unassembled WGS sequence"/>
</dbReference>
<keyword evidence="2" id="KW-1133">Transmembrane helix</keyword>
<feature type="transmembrane region" description="Helical" evidence="2">
    <location>
        <begin position="97"/>
        <end position="124"/>
    </location>
</feature>
<sequence>MTTLESVRRADPPSAAKAPREARYERIKKLLRHPVAAALLAAGVLHLLWALFLATGGGDLAAQDAWADFVNAHPFSAYNLAWYGGMHPVSYSVISPYLMALLGVRTVAVVSGTLSAGLLAFLLVRAKISKPLPPALWGAFALSCNAASGRVTFALGVLFALCAVAVVFVSRGDRRLRGAGAVGFGALATSASPVAGLFIVVIAAALFLTKRRPPAYALAVGPIVVVGVCALLFPFRGMQPMPVFSVILPAGTAIAVAVLAPKAWRTVRVAAGVYALGVVLSWAIPSQVGTNVERLSLLFGGVVLLAAAATRPRTTAIYLAFAVTAVWTVAKPVRDLVMTTPAASWTEQTAPLIAELDRVGADRGRVEVVPERSHREASGLAPYVNLARGWNRQLDVDRHPLFYDGTLTPRTYHAWLRLWAVHYVVLPKAQPDNAAELEAKIVRDGQTWLKPVWRDQNWELYRVTDARPLAEAPATVRKTGPEEMTIEVPRAGSYLVRIPWSPWLSVLDQVRTGGCLTPEREGEDLQWTRLHVSSPGEYRIGAHYKMPRGTPC</sequence>
<feature type="compositionally biased region" description="Basic and acidic residues" evidence="1">
    <location>
        <begin position="1"/>
        <end position="11"/>
    </location>
</feature>
<dbReference type="RefSeq" id="WP_229698288.1">
    <property type="nucleotide sequence ID" value="NZ_BMMS01000007.1"/>
</dbReference>
<feature type="transmembrane region" description="Helical" evidence="2">
    <location>
        <begin position="181"/>
        <end position="208"/>
    </location>
</feature>
<dbReference type="AlphaFoldDB" id="A0A917ZN86"/>
<gene>
    <name evidence="3" type="ORF">GCM10012280_19680</name>
</gene>
<feature type="transmembrane region" description="Helical" evidence="2">
    <location>
        <begin position="30"/>
        <end position="52"/>
    </location>
</feature>
<feature type="transmembrane region" description="Helical" evidence="2">
    <location>
        <begin position="215"/>
        <end position="235"/>
    </location>
</feature>
<keyword evidence="2" id="KW-0812">Transmembrane</keyword>
<accession>A0A917ZN86</accession>
<reference evidence="3" key="1">
    <citation type="journal article" date="2014" name="Int. J. Syst. Evol. Microbiol.">
        <title>Complete genome sequence of Corynebacterium casei LMG S-19264T (=DSM 44701T), isolated from a smear-ripened cheese.</title>
        <authorList>
            <consortium name="US DOE Joint Genome Institute (JGI-PGF)"/>
            <person name="Walter F."/>
            <person name="Albersmeier A."/>
            <person name="Kalinowski J."/>
            <person name="Ruckert C."/>
        </authorList>
    </citation>
    <scope>NUCLEOTIDE SEQUENCE</scope>
    <source>
        <strain evidence="3">CGMCC 4.7201</strain>
    </source>
</reference>
<keyword evidence="4" id="KW-1185">Reference proteome</keyword>
<evidence type="ECO:0000313" key="4">
    <source>
        <dbReference type="Proteomes" id="UP000641932"/>
    </source>
</evidence>
<keyword evidence="2" id="KW-0472">Membrane</keyword>
<evidence type="ECO:0000313" key="3">
    <source>
        <dbReference type="EMBL" id="GGO85578.1"/>
    </source>
</evidence>
<evidence type="ECO:0000256" key="1">
    <source>
        <dbReference type="SAM" id="MobiDB-lite"/>
    </source>
</evidence>
<evidence type="ECO:0000256" key="2">
    <source>
        <dbReference type="SAM" id="Phobius"/>
    </source>
</evidence>